<evidence type="ECO:0000313" key="2">
    <source>
        <dbReference type="Proteomes" id="UP000249891"/>
    </source>
</evidence>
<dbReference type="AlphaFoldDB" id="A0A2X2RNY5"/>
<evidence type="ECO:0000313" key="1">
    <source>
        <dbReference type="EMBL" id="SQA78363.1"/>
    </source>
</evidence>
<dbReference type="EMBL" id="UARG01000017">
    <property type="protein sequence ID" value="SQA78363.1"/>
    <property type="molecule type" value="Genomic_DNA"/>
</dbReference>
<accession>A0A2X2RNY5</accession>
<sequence>MIKKIFIFTSLLLAMACSDKKEKEIAAIPMNFDWIRLDSLFMKTPDAKMGELSAQYPYFFTQSVTPEEWCEIRKGSIFPDIPAFANLHYADLYGEIEKSVGTLSAEKKEIKNLFQHIKYYFPKFEPPKVVMLISRVAYETRVIYADSLLLIGTDNYLGTQHKYYQDMDKYIRADLDKKNLVIDVADAFADKLVPRGIHLTFLDNMIYEGKKLYLESELLPKKTPADLLRYDAKKYAWAEANEAEIWRYFIEKELLYQTDKKLLTRFLYPAPFSKFYLELDNESPGQIGRFIGLRIVQAYAKNHKEESMLKILAMKPDELFKQSLYKPNKN</sequence>
<protein>
    <submittedName>
        <fullName evidence="1">Gliding motility-associated lipoprotein GldB</fullName>
    </submittedName>
</protein>
<gene>
    <name evidence="1" type="ORF">NCTC11546_01593</name>
</gene>
<dbReference type="Proteomes" id="UP000249891">
    <property type="component" value="Unassembled WGS sequence"/>
</dbReference>
<keyword evidence="1" id="KW-0449">Lipoprotein</keyword>
<dbReference type="PROSITE" id="PS51257">
    <property type="entry name" value="PROKAR_LIPOPROTEIN"/>
    <property type="match status" value="1"/>
</dbReference>
<dbReference type="RefSeq" id="WP_009410811.1">
    <property type="nucleotide sequence ID" value="NZ_UARG01000017.1"/>
</dbReference>
<dbReference type="InterPro" id="IPR019853">
    <property type="entry name" value="GldB-like"/>
</dbReference>
<dbReference type="Pfam" id="PF25594">
    <property type="entry name" value="GldB_lipo"/>
    <property type="match status" value="1"/>
</dbReference>
<name>A0A2X2RNY5_CAPOC</name>
<organism evidence="1 2">
    <name type="scientific">Capnocytophaga ochracea</name>
    <dbReference type="NCBI Taxonomy" id="1018"/>
    <lineage>
        <taxon>Bacteria</taxon>
        <taxon>Pseudomonadati</taxon>
        <taxon>Bacteroidota</taxon>
        <taxon>Flavobacteriia</taxon>
        <taxon>Flavobacteriales</taxon>
        <taxon>Flavobacteriaceae</taxon>
        <taxon>Capnocytophaga</taxon>
    </lineage>
</organism>
<proteinExistence type="predicted"/>
<reference evidence="1 2" key="1">
    <citation type="submission" date="2018-06" db="EMBL/GenBank/DDBJ databases">
        <authorList>
            <consortium name="Pathogen Informatics"/>
            <person name="Doyle S."/>
        </authorList>
    </citation>
    <scope>NUCLEOTIDE SEQUENCE [LARGE SCALE GENOMIC DNA]</scope>
    <source>
        <strain evidence="1 2">NCTC11546</strain>
    </source>
</reference>